<dbReference type="AlphaFoldDB" id="A0A443RWR6"/>
<reference evidence="4 5" key="1">
    <citation type="journal article" date="2018" name="Gigascience">
        <title>Genomes of trombidid mites reveal novel predicted allergens and laterally-transferred genes associated with secondary metabolism.</title>
        <authorList>
            <person name="Dong X."/>
            <person name="Chaisiri K."/>
            <person name="Xia D."/>
            <person name="Armstrong S.D."/>
            <person name="Fang Y."/>
            <person name="Donnelly M.J."/>
            <person name="Kadowaki T."/>
            <person name="McGarry J.W."/>
            <person name="Darby A.C."/>
            <person name="Makepeace B.L."/>
        </authorList>
    </citation>
    <scope>NUCLEOTIDE SEQUENCE [LARGE SCALE GENOMIC DNA]</scope>
    <source>
        <strain evidence="4">UoL-UT</strain>
    </source>
</reference>
<dbReference type="EMBL" id="NCKV01023724">
    <property type="protein sequence ID" value="RWS19680.1"/>
    <property type="molecule type" value="Genomic_DNA"/>
</dbReference>
<dbReference type="GO" id="GO:0003676">
    <property type="term" value="F:nucleic acid binding"/>
    <property type="evidence" value="ECO:0007669"/>
    <property type="project" value="InterPro"/>
</dbReference>
<dbReference type="VEuPathDB" id="VectorBase:LDEU012360"/>
<evidence type="ECO:0000256" key="2">
    <source>
        <dbReference type="SAM" id="MobiDB-lite"/>
    </source>
</evidence>
<evidence type="ECO:0000313" key="4">
    <source>
        <dbReference type="EMBL" id="RWS19680.1"/>
    </source>
</evidence>
<keyword evidence="5" id="KW-1185">Reference proteome</keyword>
<evidence type="ECO:0000259" key="3">
    <source>
        <dbReference type="PROSITE" id="PS50158"/>
    </source>
</evidence>
<dbReference type="OrthoDB" id="427960at2759"/>
<proteinExistence type="predicted"/>
<evidence type="ECO:0000313" key="5">
    <source>
        <dbReference type="Proteomes" id="UP000288716"/>
    </source>
</evidence>
<dbReference type="GO" id="GO:0008270">
    <property type="term" value="F:zinc ion binding"/>
    <property type="evidence" value="ECO:0007669"/>
    <property type="project" value="UniProtKB-KW"/>
</dbReference>
<feature type="compositionally biased region" description="Polar residues" evidence="2">
    <location>
        <begin position="43"/>
        <end position="58"/>
    </location>
</feature>
<keyword evidence="1" id="KW-0479">Metal-binding</keyword>
<gene>
    <name evidence="4" type="ORF">B4U80_14389</name>
</gene>
<dbReference type="Gene3D" id="4.10.60.10">
    <property type="entry name" value="Zinc finger, CCHC-type"/>
    <property type="match status" value="1"/>
</dbReference>
<dbReference type="InterPro" id="IPR036875">
    <property type="entry name" value="Znf_CCHC_sf"/>
</dbReference>
<keyword evidence="1" id="KW-0863">Zinc-finger</keyword>
<dbReference type="SMART" id="SM00343">
    <property type="entry name" value="ZnF_C2HC"/>
    <property type="match status" value="1"/>
</dbReference>
<feature type="domain" description="CCHC-type" evidence="3">
    <location>
        <begin position="23"/>
        <end position="38"/>
    </location>
</feature>
<sequence>MQAQIDSLRRVNQNRGGAQQKFCFNCGRGGHVARDCRQRRQYNSRGRPNYNNPRTFENNGPHYNRNRSANGGRSHEMEYRPQSPRQSPNRENFHRR</sequence>
<protein>
    <recommendedName>
        <fullName evidence="3">CCHC-type domain-containing protein</fullName>
    </recommendedName>
</protein>
<feature type="region of interest" description="Disordered" evidence="2">
    <location>
        <begin position="1"/>
        <end position="21"/>
    </location>
</feature>
<accession>A0A443RWR6</accession>
<evidence type="ECO:0000256" key="1">
    <source>
        <dbReference type="PROSITE-ProRule" id="PRU00047"/>
    </source>
</evidence>
<dbReference type="Pfam" id="PF00098">
    <property type="entry name" value="zf-CCHC"/>
    <property type="match status" value="1"/>
</dbReference>
<dbReference type="Proteomes" id="UP000288716">
    <property type="component" value="Unassembled WGS sequence"/>
</dbReference>
<keyword evidence="1" id="KW-0862">Zinc</keyword>
<dbReference type="InterPro" id="IPR001878">
    <property type="entry name" value="Znf_CCHC"/>
</dbReference>
<feature type="region of interest" description="Disordered" evidence="2">
    <location>
        <begin position="37"/>
        <end position="96"/>
    </location>
</feature>
<organism evidence="4 5">
    <name type="scientific">Leptotrombidium deliense</name>
    <dbReference type="NCBI Taxonomy" id="299467"/>
    <lineage>
        <taxon>Eukaryota</taxon>
        <taxon>Metazoa</taxon>
        <taxon>Ecdysozoa</taxon>
        <taxon>Arthropoda</taxon>
        <taxon>Chelicerata</taxon>
        <taxon>Arachnida</taxon>
        <taxon>Acari</taxon>
        <taxon>Acariformes</taxon>
        <taxon>Trombidiformes</taxon>
        <taxon>Prostigmata</taxon>
        <taxon>Anystina</taxon>
        <taxon>Parasitengona</taxon>
        <taxon>Trombiculoidea</taxon>
        <taxon>Trombiculidae</taxon>
        <taxon>Leptotrombidium</taxon>
    </lineage>
</organism>
<feature type="compositionally biased region" description="Polar residues" evidence="2">
    <location>
        <begin position="1"/>
        <end position="17"/>
    </location>
</feature>
<comment type="caution">
    <text evidence="4">The sequence shown here is derived from an EMBL/GenBank/DDBJ whole genome shotgun (WGS) entry which is preliminary data.</text>
</comment>
<name>A0A443RWR6_9ACAR</name>
<dbReference type="SUPFAM" id="SSF57756">
    <property type="entry name" value="Retrovirus zinc finger-like domains"/>
    <property type="match status" value="1"/>
</dbReference>
<dbReference type="PROSITE" id="PS50158">
    <property type="entry name" value="ZF_CCHC"/>
    <property type="match status" value="1"/>
</dbReference>